<gene>
    <name evidence="3" type="primary">nuoC</name>
    <name evidence="7" type="ORF">FY207_00455</name>
</gene>
<dbReference type="EMBL" id="VTCY01000001">
    <property type="protein sequence ID" value="KAB0452838.1"/>
    <property type="molecule type" value="Genomic_DNA"/>
</dbReference>
<accession>A0A643CMY7</accession>
<keyword evidence="2 3" id="KW-0813">Transport</keyword>
<evidence type="ECO:0000259" key="6">
    <source>
        <dbReference type="Pfam" id="PF00329"/>
    </source>
</evidence>
<comment type="function">
    <text evidence="3">NDH-1 shuttles electrons from NADH, via FMN and iron-sulfur (Fe-S) centers, to quinones in the respiratory chain. The immediate electron acceptor for the enzyme in this species is believed to be ubiquinone. Couples the redox reaction to proton translocation (for every two electrons transferred, four hydrogen ions are translocated across the cytoplasmic membrane), and thus conserves the redox energy in a proton gradient.</text>
</comment>
<dbReference type="OMA" id="VFPAANW"/>
<evidence type="ECO:0000313" key="7">
    <source>
        <dbReference type="EMBL" id="KAB0452838.1"/>
    </source>
</evidence>
<protein>
    <recommendedName>
        <fullName evidence="3">NADH-quinone oxidoreductase subunit C</fullName>
        <ecNumber evidence="3">7.1.1.-</ecNumber>
    </recommendedName>
    <alternativeName>
        <fullName evidence="3">NADH dehydrogenase I subunit C</fullName>
    </alternativeName>
    <alternativeName>
        <fullName evidence="3">NDH-1 subunit C</fullName>
    </alternativeName>
</protein>
<dbReference type="RefSeq" id="WP_010264046.1">
    <property type="nucleotide sequence ID" value="NZ_CP023730.1"/>
</dbReference>
<keyword evidence="3" id="KW-0830">Ubiquinone</keyword>
<comment type="subunit">
    <text evidence="3">NDH-1 is composed of 14 different subunits. Subunits NuoB, C, D, E, F, and G constitute the peripheral sector of the complex.</text>
</comment>
<proteinExistence type="inferred from homology"/>
<keyword evidence="3 4" id="KW-0520">NAD</keyword>
<dbReference type="GO" id="GO:0005886">
    <property type="term" value="C:plasma membrane"/>
    <property type="evidence" value="ECO:0007669"/>
    <property type="project" value="UniProtKB-SubCell"/>
</dbReference>
<evidence type="ECO:0000256" key="1">
    <source>
        <dbReference type="ARBA" id="ARBA00007569"/>
    </source>
</evidence>
<dbReference type="InterPro" id="IPR020396">
    <property type="entry name" value="NADH_UbQ_OxRdtase_CS"/>
</dbReference>
<comment type="subcellular location">
    <subcellularLocation>
        <location evidence="3">Cell membrane</location>
        <topology evidence="3">Peripheral membrane protein</topology>
        <orientation evidence="3">Cytoplasmic side</orientation>
    </subcellularLocation>
</comment>
<dbReference type="InterPro" id="IPR010218">
    <property type="entry name" value="NADH_DH_suC"/>
</dbReference>
<keyword evidence="3 4" id="KW-1278">Translocase</keyword>
<keyword evidence="3 5" id="KW-0874">Quinone</keyword>
<dbReference type="HAMAP" id="MF_01357">
    <property type="entry name" value="NDH1_NuoC"/>
    <property type="match status" value="1"/>
</dbReference>
<dbReference type="GO" id="GO:0008137">
    <property type="term" value="F:NADH dehydrogenase (ubiquinone) activity"/>
    <property type="evidence" value="ECO:0007669"/>
    <property type="project" value="InterPro"/>
</dbReference>
<feature type="domain" description="NADH:ubiquinone oxidoreductase 30kDa subunit" evidence="6">
    <location>
        <begin position="32"/>
        <end position="151"/>
    </location>
</feature>
<dbReference type="NCBIfam" id="NF004733">
    <property type="entry name" value="PRK06074.1-5"/>
    <property type="match status" value="1"/>
</dbReference>
<dbReference type="SUPFAM" id="SSF143243">
    <property type="entry name" value="Nqo5-like"/>
    <property type="match status" value="1"/>
</dbReference>
<keyword evidence="7" id="KW-0560">Oxidoreductase</keyword>
<dbReference type="PANTHER" id="PTHR10884:SF14">
    <property type="entry name" value="NADH DEHYDROGENASE [UBIQUINONE] IRON-SULFUR PROTEIN 3, MITOCHONDRIAL"/>
    <property type="match status" value="1"/>
</dbReference>
<dbReference type="EC" id="7.1.1.-" evidence="3"/>
<dbReference type="PANTHER" id="PTHR10884">
    <property type="entry name" value="NADH DEHYDROGENASE UBIQUINONE IRON-SULFUR PROTEIN 3"/>
    <property type="match status" value="1"/>
</dbReference>
<evidence type="ECO:0000256" key="4">
    <source>
        <dbReference type="RuleBase" id="RU003456"/>
    </source>
</evidence>
<evidence type="ECO:0000256" key="3">
    <source>
        <dbReference type="HAMAP-Rule" id="MF_01357"/>
    </source>
</evidence>
<dbReference type="GO" id="GO:0048038">
    <property type="term" value="F:quinone binding"/>
    <property type="evidence" value="ECO:0007669"/>
    <property type="project" value="UniProtKB-KW"/>
</dbReference>
<name>A0A643CMY7_ANAMA</name>
<dbReference type="AlphaFoldDB" id="A0A643CMY7"/>
<comment type="similarity">
    <text evidence="1 3 4">Belongs to the complex I 30 kDa subunit family.</text>
</comment>
<keyword evidence="3" id="KW-1003">Cell membrane</keyword>
<evidence type="ECO:0000256" key="2">
    <source>
        <dbReference type="ARBA" id="ARBA00022448"/>
    </source>
</evidence>
<reference evidence="7" key="1">
    <citation type="submission" date="2019-08" db="EMBL/GenBank/DDBJ databases">
        <authorList>
            <person name="Amaro Estrada I."/>
            <person name="Quiroz Castaneda R.E."/>
            <person name="Martinez Ocampo F."/>
            <person name="Rodriguez Camarillo S.D."/>
        </authorList>
    </citation>
    <scope>NUCLEOTIDE SEQUENCE</scope>
    <source>
        <strain evidence="7">MEX-30-184-02</strain>
    </source>
</reference>
<dbReference type="NCBIfam" id="TIGR01961">
    <property type="entry name" value="NuoC_fam"/>
    <property type="match status" value="1"/>
</dbReference>
<dbReference type="GeneID" id="7398440"/>
<dbReference type="InterPro" id="IPR001268">
    <property type="entry name" value="NADH_UbQ_OxRdtase_30kDa_su"/>
</dbReference>
<evidence type="ECO:0000256" key="5">
    <source>
        <dbReference type="RuleBase" id="RU003582"/>
    </source>
</evidence>
<dbReference type="Pfam" id="PF00329">
    <property type="entry name" value="Complex1_30kDa"/>
    <property type="match status" value="1"/>
</dbReference>
<dbReference type="InterPro" id="IPR037232">
    <property type="entry name" value="NADH_quin_OxRdtase_su_C/D-like"/>
</dbReference>
<dbReference type="Gene3D" id="3.30.460.80">
    <property type="entry name" value="NADH:ubiquinone oxidoreductase, 30kDa subunit"/>
    <property type="match status" value="1"/>
</dbReference>
<sequence length="187" mass="21541">MQQSVEHVTKHVGKILKREVAVRSDGVLECRLEAGDLLKCITTLRDDEKSKFKILTDIFAVDYQAREARFDVVYMLLSVAFNARICCKVPLVEGHNVPSVTSVFGSAGWFEREVFDMYGIVFDGHPDLRRILTDYGFTGHPMLKDFPLTGYDEVRYDLQKKQVVYQPVNLQQDFRNFDAISPWKGER</sequence>
<organism evidence="7">
    <name type="scientific">Anaplasma marginale</name>
    <dbReference type="NCBI Taxonomy" id="770"/>
    <lineage>
        <taxon>Bacteria</taxon>
        <taxon>Pseudomonadati</taxon>
        <taxon>Pseudomonadota</taxon>
        <taxon>Alphaproteobacteria</taxon>
        <taxon>Rickettsiales</taxon>
        <taxon>Anaplasmataceae</taxon>
        <taxon>Anaplasma</taxon>
    </lineage>
</organism>
<comment type="catalytic activity">
    <reaction evidence="3 5">
        <text>a quinone + NADH + 5 H(+)(in) = a quinol + NAD(+) + 4 H(+)(out)</text>
        <dbReference type="Rhea" id="RHEA:57888"/>
        <dbReference type="ChEBI" id="CHEBI:15378"/>
        <dbReference type="ChEBI" id="CHEBI:24646"/>
        <dbReference type="ChEBI" id="CHEBI:57540"/>
        <dbReference type="ChEBI" id="CHEBI:57945"/>
        <dbReference type="ChEBI" id="CHEBI:132124"/>
    </reaction>
</comment>
<dbReference type="PROSITE" id="PS00542">
    <property type="entry name" value="COMPLEX1_30K"/>
    <property type="match status" value="1"/>
</dbReference>
<dbReference type="GO" id="GO:0050136">
    <property type="term" value="F:NADH dehydrogenase (quinone) (non-electrogenic) activity"/>
    <property type="evidence" value="ECO:0007669"/>
    <property type="project" value="UniProtKB-UniRule"/>
</dbReference>
<comment type="caution">
    <text evidence="7">The sequence shown here is derived from an EMBL/GenBank/DDBJ whole genome shotgun (WGS) entry which is preliminary data.</text>
</comment>
<keyword evidence="3" id="KW-0472">Membrane</keyword>